<feature type="region of interest" description="Disordered" evidence="2">
    <location>
        <begin position="205"/>
        <end position="286"/>
    </location>
</feature>
<comment type="caution">
    <text evidence="4">The sequence shown here is derived from an EMBL/GenBank/DDBJ whole genome shotgun (WGS) entry which is preliminary data.</text>
</comment>
<dbReference type="SUPFAM" id="SSF48452">
    <property type="entry name" value="TPR-like"/>
    <property type="match status" value="1"/>
</dbReference>
<name>A0A9P5Q817_9AGAR</name>
<evidence type="ECO:0000259" key="3">
    <source>
        <dbReference type="PROSITE" id="PS50103"/>
    </source>
</evidence>
<proteinExistence type="predicted"/>
<evidence type="ECO:0000256" key="2">
    <source>
        <dbReference type="SAM" id="MobiDB-lite"/>
    </source>
</evidence>
<keyword evidence="1" id="KW-0863">Zinc-finger</keyword>
<feature type="zinc finger region" description="C3H1-type" evidence="1">
    <location>
        <begin position="138"/>
        <end position="164"/>
    </location>
</feature>
<dbReference type="GO" id="GO:0008270">
    <property type="term" value="F:zinc ion binding"/>
    <property type="evidence" value="ECO:0007669"/>
    <property type="project" value="UniProtKB-KW"/>
</dbReference>
<dbReference type="PROSITE" id="PS50103">
    <property type="entry name" value="ZF_C3H1"/>
    <property type="match status" value="1"/>
</dbReference>
<keyword evidence="1" id="KW-0862">Zinc</keyword>
<dbReference type="Gene3D" id="1.25.40.10">
    <property type="entry name" value="Tetratricopeptide repeat domain"/>
    <property type="match status" value="1"/>
</dbReference>
<evidence type="ECO:0000256" key="1">
    <source>
        <dbReference type="PROSITE-ProRule" id="PRU00723"/>
    </source>
</evidence>
<evidence type="ECO:0000313" key="5">
    <source>
        <dbReference type="Proteomes" id="UP000772434"/>
    </source>
</evidence>
<dbReference type="AlphaFoldDB" id="A0A9P5Q817"/>
<feature type="domain" description="C3H1-type" evidence="3">
    <location>
        <begin position="138"/>
        <end position="164"/>
    </location>
</feature>
<dbReference type="Proteomes" id="UP000772434">
    <property type="component" value="Unassembled WGS sequence"/>
</dbReference>
<organism evidence="4 5">
    <name type="scientific">Rhodocollybia butyracea</name>
    <dbReference type="NCBI Taxonomy" id="206335"/>
    <lineage>
        <taxon>Eukaryota</taxon>
        <taxon>Fungi</taxon>
        <taxon>Dikarya</taxon>
        <taxon>Basidiomycota</taxon>
        <taxon>Agaricomycotina</taxon>
        <taxon>Agaricomycetes</taxon>
        <taxon>Agaricomycetidae</taxon>
        <taxon>Agaricales</taxon>
        <taxon>Marasmiineae</taxon>
        <taxon>Omphalotaceae</taxon>
        <taxon>Rhodocollybia</taxon>
    </lineage>
</organism>
<reference evidence="4" key="1">
    <citation type="submission" date="2020-11" db="EMBL/GenBank/DDBJ databases">
        <authorList>
            <consortium name="DOE Joint Genome Institute"/>
            <person name="Ahrendt S."/>
            <person name="Riley R."/>
            <person name="Andreopoulos W."/>
            <person name="Labutti K."/>
            <person name="Pangilinan J."/>
            <person name="Ruiz-Duenas F.J."/>
            <person name="Barrasa J.M."/>
            <person name="Sanchez-Garcia M."/>
            <person name="Camarero S."/>
            <person name="Miyauchi S."/>
            <person name="Serrano A."/>
            <person name="Linde D."/>
            <person name="Babiker R."/>
            <person name="Drula E."/>
            <person name="Ayuso-Fernandez I."/>
            <person name="Pacheco R."/>
            <person name="Padilla G."/>
            <person name="Ferreira P."/>
            <person name="Barriuso J."/>
            <person name="Kellner H."/>
            <person name="Castanera R."/>
            <person name="Alfaro M."/>
            <person name="Ramirez L."/>
            <person name="Pisabarro A.G."/>
            <person name="Kuo A."/>
            <person name="Tritt A."/>
            <person name="Lipzen A."/>
            <person name="He G."/>
            <person name="Yan M."/>
            <person name="Ng V."/>
            <person name="Cullen D."/>
            <person name="Martin F."/>
            <person name="Rosso M.-N."/>
            <person name="Henrissat B."/>
            <person name="Hibbett D."/>
            <person name="Martinez A.T."/>
            <person name="Grigoriev I.V."/>
        </authorList>
    </citation>
    <scope>NUCLEOTIDE SEQUENCE</scope>
    <source>
        <strain evidence="4">AH 40177</strain>
    </source>
</reference>
<dbReference type="OrthoDB" id="629492at2759"/>
<keyword evidence="1" id="KW-0479">Metal-binding</keyword>
<gene>
    <name evidence="4" type="ORF">BDP27DRAFT_1314882</name>
</gene>
<evidence type="ECO:0000313" key="4">
    <source>
        <dbReference type="EMBL" id="KAF9075370.1"/>
    </source>
</evidence>
<keyword evidence="5" id="KW-1185">Reference proteome</keyword>
<dbReference type="EMBL" id="JADNRY010000009">
    <property type="protein sequence ID" value="KAF9075370.1"/>
    <property type="molecule type" value="Genomic_DNA"/>
</dbReference>
<feature type="compositionally biased region" description="Basic and acidic residues" evidence="2">
    <location>
        <begin position="205"/>
        <end position="219"/>
    </location>
</feature>
<feature type="compositionally biased region" description="Basic and acidic residues" evidence="2">
    <location>
        <begin position="276"/>
        <end position="286"/>
    </location>
</feature>
<sequence>MSLHSKYEEAEVIASRSLELDPRSRKARYSRAIARWKSGNLRGAVADIDTLYALGAQNFPGLKKTRKTLYQILERTGTTLLAGERDLSWPDIYTDPVQPTSDDHRPFKEIAPGQFRPGAPCWHHNIRECDGGNSIRDTNDRNVCLQFLLGNCQRERCYHSHSTSGLPEDVTIAPSRDSKFTLRLQWWNNPSRMVEIRQLLQDRQDRRKARYEAKPKAPGETRPGQTQNVDKPSPTSSTKNVRVKRAKEKPDPAHNQKPNSVVSTKVGCQGPTSQTSKKETKHANHD</sequence>
<feature type="compositionally biased region" description="Polar residues" evidence="2">
    <location>
        <begin position="223"/>
        <end position="240"/>
    </location>
</feature>
<protein>
    <recommendedName>
        <fullName evidence="3">C3H1-type domain-containing protein</fullName>
    </recommendedName>
</protein>
<dbReference type="InterPro" id="IPR011990">
    <property type="entry name" value="TPR-like_helical_dom_sf"/>
</dbReference>
<dbReference type="InterPro" id="IPR000571">
    <property type="entry name" value="Znf_CCCH"/>
</dbReference>
<accession>A0A9P5Q817</accession>